<dbReference type="InterPro" id="IPR038584">
    <property type="entry name" value="Ribosomal_bL33_sf"/>
</dbReference>
<name>Q7XYH9_BIGNA</name>
<evidence type="ECO:0000256" key="1">
    <source>
        <dbReference type="ARBA" id="ARBA00007596"/>
    </source>
</evidence>
<dbReference type="HOGENOM" id="CLU_1931443_0_0_1"/>
<accession>Q7XYH9</accession>
<dbReference type="AlphaFoldDB" id="Q7XYH9"/>
<dbReference type="Pfam" id="PF00471">
    <property type="entry name" value="Ribosomal_L33"/>
    <property type="match status" value="1"/>
</dbReference>
<dbReference type="GO" id="GO:0003735">
    <property type="term" value="F:structural constituent of ribosome"/>
    <property type="evidence" value="ECO:0007669"/>
    <property type="project" value="InterPro"/>
</dbReference>
<dbReference type="NCBIfam" id="NF001860">
    <property type="entry name" value="PRK00595.1"/>
    <property type="match status" value="1"/>
</dbReference>
<dbReference type="Gene3D" id="2.20.28.120">
    <property type="entry name" value="Ribosomal protein L33"/>
    <property type="match status" value="1"/>
</dbReference>
<dbReference type="NCBIfam" id="TIGR01023">
    <property type="entry name" value="rpmG_bact"/>
    <property type="match status" value="1"/>
</dbReference>
<keyword evidence="2 5" id="KW-0689">Ribosomal protein</keyword>
<evidence type="ECO:0000256" key="4">
    <source>
        <dbReference type="SAM" id="SignalP"/>
    </source>
</evidence>
<protein>
    <submittedName>
        <fullName evidence="5">Ribosomal protein rpL33</fullName>
    </submittedName>
</protein>
<proteinExistence type="evidence at transcript level"/>
<keyword evidence="4" id="KW-0732">Signal</keyword>
<dbReference type="SUPFAM" id="SSF57829">
    <property type="entry name" value="Zn-binding ribosomal proteins"/>
    <property type="match status" value="1"/>
</dbReference>
<dbReference type="EMBL" id="AY267702">
    <property type="protein sequence ID" value="AAP79216.1"/>
    <property type="molecule type" value="mRNA"/>
</dbReference>
<dbReference type="InterPro" id="IPR001705">
    <property type="entry name" value="Ribosomal_bL33"/>
</dbReference>
<evidence type="ECO:0000256" key="2">
    <source>
        <dbReference type="ARBA" id="ARBA00022980"/>
    </source>
</evidence>
<evidence type="ECO:0000256" key="3">
    <source>
        <dbReference type="ARBA" id="ARBA00023274"/>
    </source>
</evidence>
<feature type="chain" id="PRO_5004294287" evidence="4">
    <location>
        <begin position="32"/>
        <end position="131"/>
    </location>
</feature>
<feature type="signal peptide" evidence="4">
    <location>
        <begin position="1"/>
        <end position="31"/>
    </location>
</feature>
<sequence>MPTTQTSTMLLNISLVLNALLLVAFVATAFSGSDQQQGLGLGMVRSTPSVSSVAFGRPAFSPISRGMSVQAKKKGDRLMVTLECTESREQGKIASRYTTTKNRKNTPERIEMMKYNKFLRRHTLHREIKKK</sequence>
<organism evidence="5">
    <name type="scientific">Bigelowiella natans</name>
    <name type="common">Pedinomonas minutissima</name>
    <name type="synonym">Chlorarachnion sp. (strain CCMP621)</name>
    <dbReference type="NCBI Taxonomy" id="227086"/>
    <lineage>
        <taxon>Eukaryota</taxon>
        <taxon>Sar</taxon>
        <taxon>Rhizaria</taxon>
        <taxon>Cercozoa</taxon>
        <taxon>Chlorarachniophyceae</taxon>
        <taxon>Bigelowiella</taxon>
    </lineage>
</organism>
<dbReference type="GO" id="GO:1990904">
    <property type="term" value="C:ribonucleoprotein complex"/>
    <property type="evidence" value="ECO:0007669"/>
    <property type="project" value="UniProtKB-KW"/>
</dbReference>
<dbReference type="GO" id="GO:0005840">
    <property type="term" value="C:ribosome"/>
    <property type="evidence" value="ECO:0007669"/>
    <property type="project" value="UniProtKB-KW"/>
</dbReference>
<dbReference type="InterPro" id="IPR011332">
    <property type="entry name" value="Ribosomal_zn-bd"/>
</dbReference>
<dbReference type="PANTHER" id="PTHR43168:SF2">
    <property type="entry name" value="LARGE RIBOSOMAL SUBUNIT PROTEIN BL33C"/>
    <property type="match status" value="1"/>
</dbReference>
<evidence type="ECO:0000313" key="5">
    <source>
        <dbReference type="EMBL" id="AAP79216.1"/>
    </source>
</evidence>
<dbReference type="PANTHER" id="PTHR43168">
    <property type="entry name" value="50S RIBOSOMAL PROTEIN L33, CHLOROPLASTIC"/>
    <property type="match status" value="1"/>
</dbReference>
<dbReference type="NCBIfam" id="NF001764">
    <property type="entry name" value="PRK00504.1"/>
    <property type="match status" value="1"/>
</dbReference>
<keyword evidence="3" id="KW-0687">Ribonucleoprotein</keyword>
<dbReference type="GO" id="GO:0005737">
    <property type="term" value="C:cytoplasm"/>
    <property type="evidence" value="ECO:0007669"/>
    <property type="project" value="UniProtKB-ARBA"/>
</dbReference>
<dbReference type="HAMAP" id="MF_00294">
    <property type="entry name" value="Ribosomal_bL33"/>
    <property type="match status" value="1"/>
</dbReference>
<comment type="similarity">
    <text evidence="1">Belongs to the bacterial ribosomal protein bL33 family.</text>
</comment>
<reference evidence="5" key="1">
    <citation type="journal article" date="2003" name="Proc. Natl. Acad. Sci. U.S.A.">
        <title>Lateral gene transfer and the evolution of plastid-targeted proteins in the secondary plastid-containing alga Bigelowiella natans.</title>
        <authorList>
            <person name="Archibald J.M."/>
            <person name="Rogers M.B."/>
            <person name="Toop M."/>
            <person name="Ishida K."/>
            <person name="Keeling P.J."/>
        </authorList>
    </citation>
    <scope>NUCLEOTIDE SEQUENCE</scope>
    <source>
        <strain evidence="5">CCMP 621</strain>
    </source>
</reference>
<dbReference type="GO" id="GO:0006412">
    <property type="term" value="P:translation"/>
    <property type="evidence" value="ECO:0007669"/>
    <property type="project" value="InterPro"/>
</dbReference>